<dbReference type="EMBL" id="CCYA01000318">
    <property type="protein sequence ID" value="CEH16668.1"/>
    <property type="molecule type" value="Genomic_DNA"/>
</dbReference>
<evidence type="ECO:0000313" key="2">
    <source>
        <dbReference type="Proteomes" id="UP000054845"/>
    </source>
</evidence>
<dbReference type="AlphaFoldDB" id="A0A0P1BKE5"/>
<keyword evidence="2" id="KW-1185">Reference proteome</keyword>
<evidence type="ECO:0000313" key="1">
    <source>
        <dbReference type="EMBL" id="CEH16668.1"/>
    </source>
</evidence>
<organism evidence="1 2">
    <name type="scientific">Ceraceosorus bombacis</name>
    <dbReference type="NCBI Taxonomy" id="401625"/>
    <lineage>
        <taxon>Eukaryota</taxon>
        <taxon>Fungi</taxon>
        <taxon>Dikarya</taxon>
        <taxon>Basidiomycota</taxon>
        <taxon>Ustilaginomycotina</taxon>
        <taxon>Exobasidiomycetes</taxon>
        <taxon>Ceraceosorales</taxon>
        <taxon>Ceraceosoraceae</taxon>
        <taxon>Ceraceosorus</taxon>
    </lineage>
</organism>
<accession>A0A0P1BKE5</accession>
<dbReference type="InterPro" id="IPR053354">
    <property type="entry name" value="MGDG_epimerase"/>
</dbReference>
<dbReference type="PANTHER" id="PTHR43558:SF6">
    <property type="entry name" value="REDUCTASE, PUTATIVE (AFU_ORTHOLOGUE AFUA_3G10540)-RELATED"/>
    <property type="match status" value="1"/>
</dbReference>
<dbReference type="Proteomes" id="UP000054845">
    <property type="component" value="Unassembled WGS sequence"/>
</dbReference>
<dbReference type="OrthoDB" id="539213at2759"/>
<sequence>MTSLTNPSAPEQDADVASLAEFLAPLSIHLDPNEVGEPVQHDHGSFRILSHFSHPVVNRALVGADQNQTAPKGTVPTGLELGKAAIKAAQYQLALHTAKRRADRILVLQGPDAPGASQEQALPSASGAGSGQATARETLFAAAARSLADRFGSSPQSDAALLEELKEENAVVLRRAAAFWTRLPFPVLLDLGVTSGKMDVDLDEWIMSNERYMRALLALSDRDLHKEAGEETQQEAHDLDDGEDQRKRWQSYMFRLSAPHATQIFGPLNADGIHDVQRPAPESLPGMRILDAKRAEQVRVRGIQEFRSAFDRITNDALRGLNWDNVLVAGGIVLASLMNIGTDEEAAKSSDIDLYIYGLNAEQATAKMMHIEQVFAQNLPSRGASSPADSSDAKFGVLRNSKTITLVPTYPHRRVQIILKLLSSPMEALLNFDLDPAAVAYDGSEVWMLPRAARSIVTGYTVFSMDLIQGHFLNDRKATQDQRIFKYTKKSGGFGIRFLPAYVNAELCQPTDEASNVNQKPLLELVFAAARSSVSWMANEWFERSTRDGVELTALRPFEVTTRTQMVPEPANRSSLGSCELFARHVALWELEKEGFIHSISEDMWAEDQYGEDPEAYHDGPEVIWNKDFTLDKLRKSTVNHAKKDATRLYDYLQDEGVLPMLDAGYYWIPTESKEDRGKRRKAFNDSLEPRAWLQRCVFASSIADAFSKPLVSAIQLPKNLLQLARAILPASPSQLREVVKAEHRDAGSDYSLVYWEHTLETAWQLQDRARDELVELLHAFRRAHSDMRQDLRTRERQVARQVSRRAVRPTREDELSAFKWWLNLRPAFADSHYQQDETWFMLNLPREFLANRFDIADREAIAEAFEEARWYIDSDDSDQNLLDSIRKDIRHKTT</sequence>
<name>A0A0P1BKE5_9BASI</name>
<reference evidence="1 2" key="1">
    <citation type="submission" date="2014-09" db="EMBL/GenBank/DDBJ databases">
        <authorList>
            <person name="Magalhaes I.L.F."/>
            <person name="Oliveira U."/>
            <person name="Santos F.R."/>
            <person name="Vidigal T.H.D.A."/>
            <person name="Brescovit A.D."/>
            <person name="Santos A.J."/>
        </authorList>
    </citation>
    <scope>NUCLEOTIDE SEQUENCE [LARGE SCALE GENOMIC DNA]</scope>
</reference>
<proteinExistence type="predicted"/>
<protein>
    <submittedName>
        <fullName evidence="1">Uncharacterized protein</fullName>
    </submittedName>
</protein>
<dbReference type="PANTHER" id="PTHR43558">
    <property type="entry name" value="REDUCTASE, PUTATIVE (AFU_ORTHOLOGUE AFUA_3G10540)-RELATED"/>
    <property type="match status" value="1"/>
</dbReference>
<dbReference type="STRING" id="401625.A0A0P1BKE5"/>